<evidence type="ECO:0000313" key="1">
    <source>
        <dbReference type="EMBL" id="QYC44684.1"/>
    </source>
</evidence>
<dbReference type="Proteomes" id="UP000824681">
    <property type="component" value="Chromosome"/>
</dbReference>
<dbReference type="EMBL" id="CP068985">
    <property type="protein sequence ID" value="QYC44684.1"/>
    <property type="molecule type" value="Genomic_DNA"/>
</dbReference>
<sequence>MTADQAPADATAELAQQVSDGLLDLGEYYADVSRHAAQLVADERARST</sequence>
<evidence type="ECO:0000313" key="2">
    <source>
        <dbReference type="Proteomes" id="UP000824681"/>
    </source>
</evidence>
<organism evidence="1 2">
    <name type="scientific">Nonomuraea coxensis DSM 45129</name>
    <dbReference type="NCBI Taxonomy" id="1122611"/>
    <lineage>
        <taxon>Bacteria</taxon>
        <taxon>Bacillati</taxon>
        <taxon>Actinomycetota</taxon>
        <taxon>Actinomycetes</taxon>
        <taxon>Streptosporangiales</taxon>
        <taxon>Streptosporangiaceae</taxon>
        <taxon>Nonomuraea</taxon>
    </lineage>
</organism>
<keyword evidence="2" id="KW-1185">Reference proteome</keyword>
<name>A0ABX8UD92_9ACTN</name>
<proteinExistence type="predicted"/>
<reference evidence="1 2" key="1">
    <citation type="journal article" date="2021" name="ACS Chem. Biol.">
        <title>Genomic-Led Discovery of a Novel Glycopeptide Antibiotic by Nonomuraea coxensis DSM 45129.</title>
        <authorList>
            <person name="Yushchuk O."/>
            <person name="Vior N.M."/>
            <person name="Andreo-Vidal A."/>
            <person name="Berini F."/>
            <person name="Ruckert C."/>
            <person name="Busche T."/>
            <person name="Binda E."/>
            <person name="Kalinowski J."/>
            <person name="Truman A.W."/>
            <person name="Marinelli F."/>
        </authorList>
    </citation>
    <scope>NUCLEOTIDE SEQUENCE [LARGE SCALE GENOMIC DNA]</scope>
    <source>
        <strain evidence="1 2">DSM 45129</strain>
    </source>
</reference>
<gene>
    <name evidence="1" type="ORF">Nocox_35625</name>
</gene>
<accession>A0ABX8UD92</accession>
<dbReference type="RefSeq" id="WP_020544094.1">
    <property type="nucleotide sequence ID" value="NZ_CP068985.1"/>
</dbReference>
<protein>
    <submittedName>
        <fullName evidence="1">Uncharacterized protein</fullName>
    </submittedName>
</protein>